<comment type="similarity">
    <text evidence="1">Belongs to the bacterial solute-binding protein 5 family.</text>
</comment>
<accession>A0A366LKI6</accession>
<dbReference type="PIRSF" id="PIRSF002741">
    <property type="entry name" value="MppA"/>
    <property type="match status" value="1"/>
</dbReference>
<dbReference type="RefSeq" id="WP_113986799.1">
    <property type="nucleotide sequence ID" value="NZ_QMEY01000046.1"/>
</dbReference>
<dbReference type="OrthoDB" id="9796817at2"/>
<evidence type="ECO:0000256" key="2">
    <source>
        <dbReference type="ARBA" id="ARBA00022448"/>
    </source>
</evidence>
<evidence type="ECO:0000313" key="6">
    <source>
        <dbReference type="EMBL" id="RBQ13814.1"/>
    </source>
</evidence>
<evidence type="ECO:0000313" key="7">
    <source>
        <dbReference type="Proteomes" id="UP000253303"/>
    </source>
</evidence>
<protein>
    <submittedName>
        <fullName evidence="6">ABC transporter substrate-binding protein</fullName>
    </submittedName>
</protein>
<dbReference type="InterPro" id="IPR000914">
    <property type="entry name" value="SBP_5_dom"/>
</dbReference>
<feature type="domain" description="Solute-binding protein family 5" evidence="5">
    <location>
        <begin position="90"/>
        <end position="479"/>
    </location>
</feature>
<proteinExistence type="inferred from homology"/>
<comment type="caution">
    <text evidence="6">The sequence shown here is derived from an EMBL/GenBank/DDBJ whole genome shotgun (WGS) entry which is preliminary data.</text>
</comment>
<dbReference type="CDD" id="cd08493">
    <property type="entry name" value="PBP2_DppA_like"/>
    <property type="match status" value="1"/>
</dbReference>
<dbReference type="PROSITE" id="PS51257">
    <property type="entry name" value="PROKAR_LIPOPROTEIN"/>
    <property type="match status" value="1"/>
</dbReference>
<dbReference type="Gene3D" id="3.40.190.10">
    <property type="entry name" value="Periplasmic binding protein-like II"/>
    <property type="match status" value="1"/>
</dbReference>
<dbReference type="GO" id="GO:1904680">
    <property type="term" value="F:peptide transmembrane transporter activity"/>
    <property type="evidence" value="ECO:0007669"/>
    <property type="project" value="TreeGrafter"/>
</dbReference>
<feature type="chain" id="PRO_5039230409" evidence="4">
    <location>
        <begin position="25"/>
        <end position="562"/>
    </location>
</feature>
<keyword evidence="3 4" id="KW-0732">Signal</keyword>
<sequence length="562" mass="60951">MKFKKFGGITTLAGVMLLTSCSWGGDTSAKGTEPAAKGSGGGSGSKVLVYGAAGSPSLFDPFYTSDGETARVNNQMYEGLLSLKPGTADPAPGLAVSWEQSKDGKQWTFQLREGVTFHDGTAFDAGAVCANFERWYRQPKIARTSAVSHTWVNDFGGFEGDKTPSLYAGCEAPDKSKVVLRLTNPSSKFPTILAHGTYAMSSPTAMEKHNANGVEAKGEGFAFPEYGRLHPTGTGPFTFVSYDDSTGTVKLARNDKYWGDAPKIAGIEFRTIPDETARRQELEAGTIHAYDLPAPRDWQSLKDQGFQVLTRPPFNVMYVGLNATTAPELKDLRVRQAIAWAINKQQIVDTLLPEGSETVTQFVPRSVEGYDDKVAGYPYDPDKARALLAEAGVPKLKIQLWYPTEVTRPYMPEPKRFFDLIKADLEAVGIQVEPITKPWAGGYLSGREAGQAPVYLLGTTGHYNSAQNFLGILFGATDNAFDTGLLGFGQRLVDDLKEADREPDPKKRVDMYLEINRKMSNDWLPSIPIASSPSALVLDGKLRGIVTSPVGGEPLATASFGE</sequence>
<dbReference type="Gene3D" id="3.10.105.10">
    <property type="entry name" value="Dipeptide-binding Protein, Domain 3"/>
    <property type="match status" value="1"/>
</dbReference>
<dbReference type="PANTHER" id="PTHR30290:SF9">
    <property type="entry name" value="OLIGOPEPTIDE-BINDING PROTEIN APPA"/>
    <property type="match status" value="1"/>
</dbReference>
<dbReference type="InterPro" id="IPR039424">
    <property type="entry name" value="SBP_5"/>
</dbReference>
<evidence type="ECO:0000256" key="3">
    <source>
        <dbReference type="ARBA" id="ARBA00022729"/>
    </source>
</evidence>
<evidence type="ECO:0000259" key="5">
    <source>
        <dbReference type="Pfam" id="PF00496"/>
    </source>
</evidence>
<dbReference type="Gene3D" id="3.90.76.10">
    <property type="entry name" value="Dipeptide-binding Protein, Domain 1"/>
    <property type="match status" value="1"/>
</dbReference>
<reference evidence="6 7" key="1">
    <citation type="submission" date="2018-06" db="EMBL/GenBank/DDBJ databases">
        <title>Sphaerisporangium craniellae sp. nov., isolated from a marine sponge in the South China Sea.</title>
        <authorList>
            <person name="Li L."/>
        </authorList>
    </citation>
    <scope>NUCLEOTIDE SEQUENCE [LARGE SCALE GENOMIC DNA]</scope>
    <source>
        <strain evidence="6 7">LHW63015</strain>
    </source>
</reference>
<evidence type="ECO:0000256" key="1">
    <source>
        <dbReference type="ARBA" id="ARBA00005695"/>
    </source>
</evidence>
<dbReference type="PANTHER" id="PTHR30290">
    <property type="entry name" value="PERIPLASMIC BINDING COMPONENT OF ABC TRANSPORTER"/>
    <property type="match status" value="1"/>
</dbReference>
<keyword evidence="2" id="KW-0813">Transport</keyword>
<name>A0A366LKI6_9ACTN</name>
<evidence type="ECO:0000256" key="4">
    <source>
        <dbReference type="SAM" id="SignalP"/>
    </source>
</evidence>
<dbReference type="SUPFAM" id="SSF53850">
    <property type="entry name" value="Periplasmic binding protein-like II"/>
    <property type="match status" value="1"/>
</dbReference>
<dbReference type="AlphaFoldDB" id="A0A366LKI6"/>
<feature type="signal peptide" evidence="4">
    <location>
        <begin position="1"/>
        <end position="24"/>
    </location>
</feature>
<dbReference type="Proteomes" id="UP000253303">
    <property type="component" value="Unassembled WGS sequence"/>
</dbReference>
<organism evidence="6 7">
    <name type="scientific">Spongiactinospora rosea</name>
    <dbReference type="NCBI Taxonomy" id="2248750"/>
    <lineage>
        <taxon>Bacteria</taxon>
        <taxon>Bacillati</taxon>
        <taxon>Actinomycetota</taxon>
        <taxon>Actinomycetes</taxon>
        <taxon>Streptosporangiales</taxon>
        <taxon>Streptosporangiaceae</taxon>
        <taxon>Spongiactinospora</taxon>
    </lineage>
</organism>
<gene>
    <name evidence="6" type="ORF">DP939_44065</name>
</gene>
<dbReference type="InterPro" id="IPR030678">
    <property type="entry name" value="Peptide/Ni-bd"/>
</dbReference>
<dbReference type="Pfam" id="PF00496">
    <property type="entry name" value="SBP_bac_5"/>
    <property type="match status" value="1"/>
</dbReference>
<dbReference type="EMBL" id="QMEY01000046">
    <property type="protein sequence ID" value="RBQ13814.1"/>
    <property type="molecule type" value="Genomic_DNA"/>
</dbReference>
<dbReference type="GO" id="GO:0043190">
    <property type="term" value="C:ATP-binding cassette (ABC) transporter complex"/>
    <property type="evidence" value="ECO:0007669"/>
    <property type="project" value="InterPro"/>
</dbReference>
<keyword evidence="7" id="KW-1185">Reference proteome</keyword>
<dbReference type="GO" id="GO:0042597">
    <property type="term" value="C:periplasmic space"/>
    <property type="evidence" value="ECO:0007669"/>
    <property type="project" value="UniProtKB-ARBA"/>
</dbReference>
<dbReference type="GO" id="GO:0015833">
    <property type="term" value="P:peptide transport"/>
    <property type="evidence" value="ECO:0007669"/>
    <property type="project" value="TreeGrafter"/>
</dbReference>